<sequence length="260" mass="27055">MIDALAAEWLKLRTLRSTSVVLGVVGVVVALMALLAWYAVHLWEGLPPGQRDRLEVSSLPELANWLASLCLAVLGVLACSGEYGTGMIRTTFTVLPSRGRVLAAKAGVVAVVSFCTGLAAVLATWAAGRLIIGYRPIRGQSAEALSRQMPLFLALSLSIAMFALLGLCLAAITRSAVAAIATLVAVWYVLPIIVNNVPAPWNERIGSILPGALAGQLAGTGNPQSLGGELLSPLAALAVMVAWVAVPYALAAVLLARRDA</sequence>
<evidence type="ECO:0000313" key="2">
    <source>
        <dbReference type="EMBL" id="SIS23588.1"/>
    </source>
</evidence>
<feature type="transmembrane region" description="Helical" evidence="1">
    <location>
        <begin position="148"/>
        <end position="169"/>
    </location>
</feature>
<dbReference type="OrthoDB" id="5188656at2"/>
<keyword evidence="1" id="KW-0472">Membrane</keyword>
<name>A0A1N7HFU6_9ACTN</name>
<dbReference type="AlphaFoldDB" id="A0A1N7HFU6"/>
<feature type="transmembrane region" description="Helical" evidence="1">
    <location>
        <begin position="20"/>
        <end position="42"/>
    </location>
</feature>
<dbReference type="Pfam" id="PF12730">
    <property type="entry name" value="ABC2_membrane_4"/>
    <property type="match status" value="1"/>
</dbReference>
<organism evidence="2 3">
    <name type="scientific">Microbispora rosea</name>
    <dbReference type="NCBI Taxonomy" id="58117"/>
    <lineage>
        <taxon>Bacteria</taxon>
        <taxon>Bacillati</taxon>
        <taxon>Actinomycetota</taxon>
        <taxon>Actinomycetes</taxon>
        <taxon>Streptosporangiales</taxon>
        <taxon>Streptosporangiaceae</taxon>
        <taxon>Microbispora</taxon>
    </lineage>
</organism>
<feature type="transmembrane region" description="Helical" evidence="1">
    <location>
        <begin position="176"/>
        <end position="194"/>
    </location>
</feature>
<keyword evidence="3" id="KW-1185">Reference proteome</keyword>
<feature type="transmembrane region" description="Helical" evidence="1">
    <location>
        <begin position="234"/>
        <end position="256"/>
    </location>
</feature>
<feature type="transmembrane region" description="Helical" evidence="1">
    <location>
        <begin position="62"/>
        <end position="81"/>
    </location>
</feature>
<reference evidence="3" key="1">
    <citation type="submission" date="2017-01" db="EMBL/GenBank/DDBJ databases">
        <authorList>
            <person name="Varghese N."/>
            <person name="Submissions S."/>
        </authorList>
    </citation>
    <scope>NUCLEOTIDE SEQUENCE [LARGE SCALE GENOMIC DNA]</scope>
    <source>
        <strain evidence="3">ATCC 12950</strain>
    </source>
</reference>
<keyword evidence="1" id="KW-0812">Transmembrane</keyword>
<dbReference type="Proteomes" id="UP000186096">
    <property type="component" value="Unassembled WGS sequence"/>
</dbReference>
<keyword evidence="1" id="KW-1133">Transmembrane helix</keyword>
<feature type="transmembrane region" description="Helical" evidence="1">
    <location>
        <begin position="102"/>
        <end position="128"/>
    </location>
</feature>
<evidence type="ECO:0000256" key="1">
    <source>
        <dbReference type="SAM" id="Phobius"/>
    </source>
</evidence>
<dbReference type="EMBL" id="FTNI01000047">
    <property type="protein sequence ID" value="SIS23588.1"/>
    <property type="molecule type" value="Genomic_DNA"/>
</dbReference>
<evidence type="ECO:0000313" key="3">
    <source>
        <dbReference type="Proteomes" id="UP000186096"/>
    </source>
</evidence>
<protein>
    <submittedName>
        <fullName evidence="2">ABC-type transport system involved in multi-copper enzyme maturation, permease component</fullName>
    </submittedName>
</protein>
<dbReference type="RefSeq" id="WP_076442840.1">
    <property type="nucleotide sequence ID" value="NZ_FTNI01000047.1"/>
</dbReference>
<proteinExistence type="predicted"/>
<dbReference type="STRING" id="58117.SAMN05421833_14713"/>
<gene>
    <name evidence="2" type="ORF">SAMN05421833_14713</name>
</gene>
<accession>A0A1N7HFU6</accession>